<name>A0AAQ1P573_9PSED</name>
<keyword evidence="2" id="KW-1185">Reference proteome</keyword>
<accession>A0AAQ1P573</accession>
<evidence type="ECO:0000313" key="2">
    <source>
        <dbReference type="Proteomes" id="UP000294335"/>
    </source>
</evidence>
<sequence length="201" mass="21446">MASLVVPVGSIDGGRLNLVQLGGTACDTTQVLTLGDFLHLAAHDEVGQAYTAEEFMDLLAEVAPQVVGQAGVTGMAVPEPLATGGVDRFVDRIDDLGHLDGFHAPRQLVATAWTTHAGYQAAAAQLGEQLFQIREGNALALGNVGQRHRPMLRVQRQVEHGGHGVSAFGSQSHGYWVPRELQDVSEYAIPEHLSQLLDLVL</sequence>
<reference evidence="1 2" key="1">
    <citation type="submission" date="2018-02" db="EMBL/GenBank/DDBJ databases">
        <authorList>
            <person name="Dubost A."/>
        </authorList>
    </citation>
    <scope>NUCLEOTIDE SEQUENCE [LARGE SCALE GENOMIC DNA]</scope>
    <source>
        <strain evidence="2">JV551A3</strain>
    </source>
</reference>
<dbReference type="Proteomes" id="UP000294335">
    <property type="component" value="Unassembled WGS sequence"/>
</dbReference>
<evidence type="ECO:0000313" key="1">
    <source>
        <dbReference type="EMBL" id="SPO59444.1"/>
    </source>
</evidence>
<proteinExistence type="predicted"/>
<comment type="caution">
    <text evidence="1">The sequence shown here is derived from an EMBL/GenBank/DDBJ whole genome shotgun (WGS) entry which is preliminary data.</text>
</comment>
<gene>
    <name evidence="1" type="ORF">JV551A3_V1_600044</name>
</gene>
<dbReference type="EMBL" id="OPYN01000060">
    <property type="protein sequence ID" value="SPO59444.1"/>
    <property type="molecule type" value="Genomic_DNA"/>
</dbReference>
<dbReference type="AlphaFoldDB" id="A0AAQ1P573"/>
<protein>
    <submittedName>
        <fullName evidence="1">Uncharacterized protein</fullName>
    </submittedName>
</protein>
<organism evidence="1 2">
    <name type="scientific">Pseudomonas inefficax</name>
    <dbReference type="NCBI Taxonomy" id="2078786"/>
    <lineage>
        <taxon>Bacteria</taxon>
        <taxon>Pseudomonadati</taxon>
        <taxon>Pseudomonadota</taxon>
        <taxon>Gammaproteobacteria</taxon>
        <taxon>Pseudomonadales</taxon>
        <taxon>Pseudomonadaceae</taxon>
        <taxon>Pseudomonas</taxon>
    </lineage>
</organism>